<feature type="compositionally biased region" description="Polar residues" evidence="1">
    <location>
        <begin position="59"/>
        <end position="71"/>
    </location>
</feature>
<feature type="compositionally biased region" description="Polar residues" evidence="1">
    <location>
        <begin position="79"/>
        <end position="100"/>
    </location>
</feature>
<feature type="compositionally biased region" description="Polar residues" evidence="1">
    <location>
        <begin position="31"/>
        <end position="50"/>
    </location>
</feature>
<feature type="compositionally biased region" description="Polar residues" evidence="1">
    <location>
        <begin position="131"/>
        <end position="147"/>
    </location>
</feature>
<accession>A0A6V7PD58</accession>
<evidence type="ECO:0000256" key="1">
    <source>
        <dbReference type="SAM" id="MobiDB-lite"/>
    </source>
</evidence>
<protein>
    <submittedName>
        <fullName evidence="2">Uncharacterized protein</fullName>
    </submittedName>
</protein>
<proteinExistence type="predicted"/>
<evidence type="ECO:0000313" key="2">
    <source>
        <dbReference type="EMBL" id="CAD1828644.1"/>
    </source>
</evidence>
<feature type="compositionally biased region" description="Low complexity" evidence="1">
    <location>
        <begin position="14"/>
        <end position="30"/>
    </location>
</feature>
<gene>
    <name evidence="2" type="ORF">CB5_LOCUS11855</name>
</gene>
<dbReference type="AlphaFoldDB" id="A0A6V7PD58"/>
<organism evidence="2">
    <name type="scientific">Ananas comosus var. bracteatus</name>
    <name type="common">red pineapple</name>
    <dbReference type="NCBI Taxonomy" id="296719"/>
    <lineage>
        <taxon>Eukaryota</taxon>
        <taxon>Viridiplantae</taxon>
        <taxon>Streptophyta</taxon>
        <taxon>Embryophyta</taxon>
        <taxon>Tracheophyta</taxon>
        <taxon>Spermatophyta</taxon>
        <taxon>Magnoliopsida</taxon>
        <taxon>Liliopsida</taxon>
        <taxon>Poales</taxon>
        <taxon>Bromeliaceae</taxon>
        <taxon>Bromelioideae</taxon>
        <taxon>Ananas</taxon>
    </lineage>
</organism>
<feature type="compositionally biased region" description="Polar residues" evidence="1">
    <location>
        <begin position="1"/>
        <end position="13"/>
    </location>
</feature>
<reference evidence="2" key="1">
    <citation type="submission" date="2020-07" db="EMBL/GenBank/DDBJ databases">
        <authorList>
            <person name="Lin J."/>
        </authorList>
    </citation>
    <scope>NUCLEOTIDE SEQUENCE</scope>
</reference>
<name>A0A6V7PD58_ANACO</name>
<sequence>MPSHSDNGNQGSKQGSPVPSSLPLSQQQQQCHVNPSQQNTQRVMIQQKQRLMNADEVQPNHSIASSPQENILGNEGLMPSSSGQVPIQRQISGVSMHNVGSQWQQPLQQQQSQQLLQQQQQQQQPQHHNRTVVQSNIYAQPSNSGPG</sequence>
<dbReference type="EMBL" id="LR862147">
    <property type="protein sequence ID" value="CAD1828644.1"/>
    <property type="molecule type" value="Genomic_DNA"/>
</dbReference>
<feature type="compositionally biased region" description="Low complexity" evidence="1">
    <location>
        <begin position="101"/>
        <end position="126"/>
    </location>
</feature>
<feature type="region of interest" description="Disordered" evidence="1">
    <location>
        <begin position="1"/>
        <end position="147"/>
    </location>
</feature>